<name>A0ABU9MZC0_9GAMM</name>
<evidence type="ECO:0000313" key="1">
    <source>
        <dbReference type="EMBL" id="MEM0515390.1"/>
    </source>
</evidence>
<proteinExistence type="predicted"/>
<dbReference type="EMBL" id="JBCGCU010000007">
    <property type="protein sequence ID" value="MEM0515390.1"/>
    <property type="molecule type" value="Genomic_DNA"/>
</dbReference>
<comment type="caution">
    <text evidence="1">The sequence shown here is derived from an EMBL/GenBank/DDBJ whole genome shotgun (WGS) entry which is preliminary data.</text>
</comment>
<protein>
    <submittedName>
        <fullName evidence="1">Fis family transcriptional regulator</fullName>
    </submittedName>
</protein>
<dbReference type="RefSeq" id="WP_342677985.1">
    <property type="nucleotide sequence ID" value="NZ_JBCGCU010000007.1"/>
</dbReference>
<evidence type="ECO:0000313" key="2">
    <source>
        <dbReference type="Proteomes" id="UP001447008"/>
    </source>
</evidence>
<organism evidence="1 2">
    <name type="scientific">Pseudoalteromonas qingdaonensis</name>
    <dbReference type="NCBI Taxonomy" id="3131913"/>
    <lineage>
        <taxon>Bacteria</taxon>
        <taxon>Pseudomonadati</taxon>
        <taxon>Pseudomonadota</taxon>
        <taxon>Gammaproteobacteria</taxon>
        <taxon>Alteromonadales</taxon>
        <taxon>Pseudoalteromonadaceae</taxon>
        <taxon>Pseudoalteromonas</taxon>
    </lineage>
</organism>
<reference evidence="1 2" key="1">
    <citation type="submission" date="2024-03" db="EMBL/GenBank/DDBJ databases">
        <title>Pseudoalteromonas qingdaonensis sp. nov., isolated from the intestines of marine benthic organisms.</title>
        <authorList>
            <person name="Lin X."/>
            <person name="Fang S."/>
            <person name="Hu X."/>
        </authorList>
    </citation>
    <scope>NUCLEOTIDE SEQUENCE [LARGE SCALE GENOMIC DNA]</scope>
    <source>
        <strain evidence="1 2">YIC-827</strain>
    </source>
</reference>
<keyword evidence="2" id="KW-1185">Reference proteome</keyword>
<sequence length="113" mass="13186">MTKTDKKRDKQLRELLTGLCEQHCKMIKGFSWLTHHIDWKNPQASFTLTVIFEQDGELDSFISSGERAHLEREIQSSLKSVGLNLKNAAQQLRYDTEERCQLQHQGNWAKRLS</sequence>
<accession>A0ABU9MZC0</accession>
<gene>
    <name evidence="1" type="ORF">WCN91_08075</name>
</gene>
<dbReference type="Proteomes" id="UP001447008">
    <property type="component" value="Unassembled WGS sequence"/>
</dbReference>